<name>A0ABN2RBD3_9MICO</name>
<dbReference type="Pfam" id="PF13376">
    <property type="entry name" value="OmdA"/>
    <property type="match status" value="1"/>
</dbReference>
<sequence length="111" mass="11920">MHEVEALTEPEDLGAALNAVPAARTYRDAFPRSTRRSILEWISAAKTATTRQNRIDRTVSDASVDLRAKQWGGSPRGAPRPIMGSEAGLSRTGKRLLVSLTVGPVPAQALV</sequence>
<proteinExistence type="predicted"/>
<dbReference type="EMBL" id="BAAAPU010000002">
    <property type="protein sequence ID" value="GAA1966435.1"/>
    <property type="molecule type" value="Genomic_DNA"/>
</dbReference>
<accession>A0ABN2RBD3</accession>
<evidence type="ECO:0000313" key="1">
    <source>
        <dbReference type="EMBL" id="GAA1966435.1"/>
    </source>
</evidence>
<dbReference type="RefSeq" id="WP_344057688.1">
    <property type="nucleotide sequence ID" value="NZ_BAAAPU010000002.1"/>
</dbReference>
<gene>
    <name evidence="1" type="ORF">GCM10009817_02810</name>
</gene>
<evidence type="ECO:0000313" key="2">
    <source>
        <dbReference type="Proteomes" id="UP001500013"/>
    </source>
</evidence>
<keyword evidence="2" id="KW-1185">Reference proteome</keyword>
<reference evidence="1 2" key="1">
    <citation type="journal article" date="2019" name="Int. J. Syst. Evol. Microbiol.">
        <title>The Global Catalogue of Microorganisms (GCM) 10K type strain sequencing project: providing services to taxonomists for standard genome sequencing and annotation.</title>
        <authorList>
            <consortium name="The Broad Institute Genomics Platform"/>
            <consortium name="The Broad Institute Genome Sequencing Center for Infectious Disease"/>
            <person name="Wu L."/>
            <person name="Ma J."/>
        </authorList>
    </citation>
    <scope>NUCLEOTIDE SEQUENCE [LARGE SCALE GENOMIC DNA]</scope>
    <source>
        <strain evidence="1 2">JCM 15628</strain>
    </source>
</reference>
<comment type="caution">
    <text evidence="1">The sequence shown here is derived from an EMBL/GenBank/DDBJ whole genome shotgun (WGS) entry which is preliminary data.</text>
</comment>
<evidence type="ECO:0008006" key="3">
    <source>
        <dbReference type="Google" id="ProtNLM"/>
    </source>
</evidence>
<dbReference type="Proteomes" id="UP001500013">
    <property type="component" value="Unassembled WGS sequence"/>
</dbReference>
<protein>
    <recommendedName>
        <fullName evidence="3">Bacteriocin resistance YdeI/OmpD-like protein</fullName>
    </recommendedName>
</protein>
<organism evidence="1 2">
    <name type="scientific">Terrabacter lapilli</name>
    <dbReference type="NCBI Taxonomy" id="436231"/>
    <lineage>
        <taxon>Bacteria</taxon>
        <taxon>Bacillati</taxon>
        <taxon>Actinomycetota</taxon>
        <taxon>Actinomycetes</taxon>
        <taxon>Micrococcales</taxon>
        <taxon>Intrasporangiaceae</taxon>
        <taxon>Terrabacter</taxon>
    </lineage>
</organism>